<dbReference type="GO" id="GO:0004788">
    <property type="term" value="F:thiamine diphosphokinase activity"/>
    <property type="evidence" value="ECO:0007669"/>
    <property type="project" value="UniProtKB-UniRule"/>
</dbReference>
<dbReference type="PANTHER" id="PTHR13622">
    <property type="entry name" value="THIAMIN PYROPHOSPHOKINASE"/>
    <property type="match status" value="1"/>
</dbReference>
<dbReference type="RefSeq" id="XP_040625121.1">
    <property type="nucleotide sequence ID" value="XM_040775467.1"/>
</dbReference>
<dbReference type="NCBIfam" id="TIGR01378">
    <property type="entry name" value="thi_PPkinase"/>
    <property type="match status" value="1"/>
</dbReference>
<evidence type="ECO:0000313" key="10">
    <source>
        <dbReference type="Proteomes" id="UP000030653"/>
    </source>
</evidence>
<name>M5FRE6_DACPD</name>
<reference evidence="9 10" key="1">
    <citation type="journal article" date="2012" name="Science">
        <title>The Paleozoic origin of enzymatic lignin decomposition reconstructed from 31 fungal genomes.</title>
        <authorList>
            <person name="Floudas D."/>
            <person name="Binder M."/>
            <person name="Riley R."/>
            <person name="Barry K."/>
            <person name="Blanchette R.A."/>
            <person name="Henrissat B."/>
            <person name="Martinez A.T."/>
            <person name="Otillar R."/>
            <person name="Spatafora J.W."/>
            <person name="Yadav J.S."/>
            <person name="Aerts A."/>
            <person name="Benoit I."/>
            <person name="Boyd A."/>
            <person name="Carlson A."/>
            <person name="Copeland A."/>
            <person name="Coutinho P.M."/>
            <person name="de Vries R.P."/>
            <person name="Ferreira P."/>
            <person name="Findley K."/>
            <person name="Foster B."/>
            <person name="Gaskell J."/>
            <person name="Glotzer D."/>
            <person name="Gorecki P."/>
            <person name="Heitman J."/>
            <person name="Hesse C."/>
            <person name="Hori C."/>
            <person name="Igarashi K."/>
            <person name="Jurgens J.A."/>
            <person name="Kallen N."/>
            <person name="Kersten P."/>
            <person name="Kohler A."/>
            <person name="Kuees U."/>
            <person name="Kumar T.K.A."/>
            <person name="Kuo A."/>
            <person name="LaButti K."/>
            <person name="Larrondo L.F."/>
            <person name="Lindquist E."/>
            <person name="Ling A."/>
            <person name="Lombard V."/>
            <person name="Lucas S."/>
            <person name="Lundell T."/>
            <person name="Martin R."/>
            <person name="McLaughlin D.J."/>
            <person name="Morgenstern I."/>
            <person name="Morin E."/>
            <person name="Murat C."/>
            <person name="Nagy L.G."/>
            <person name="Nolan M."/>
            <person name="Ohm R.A."/>
            <person name="Patyshakuliyeva A."/>
            <person name="Rokas A."/>
            <person name="Ruiz-Duenas F.J."/>
            <person name="Sabat G."/>
            <person name="Salamov A."/>
            <person name="Samejima M."/>
            <person name="Schmutz J."/>
            <person name="Slot J.C."/>
            <person name="St John F."/>
            <person name="Stenlid J."/>
            <person name="Sun H."/>
            <person name="Sun S."/>
            <person name="Syed K."/>
            <person name="Tsang A."/>
            <person name="Wiebenga A."/>
            <person name="Young D."/>
            <person name="Pisabarro A."/>
            <person name="Eastwood D.C."/>
            <person name="Martin F."/>
            <person name="Cullen D."/>
            <person name="Grigoriev I.V."/>
            <person name="Hibbett D.S."/>
        </authorList>
    </citation>
    <scope>NUCLEOTIDE SEQUENCE [LARGE SCALE GENOMIC DNA]</scope>
    <source>
        <strain evidence="9 10">DJM-731 SS1</strain>
    </source>
</reference>
<comment type="pathway">
    <text evidence="1 7">Cofactor biosynthesis; thiamine diphosphate biosynthesis; thiamine diphosphate from thiamine: step 1/1.</text>
</comment>
<proteinExistence type="inferred from homology"/>
<dbReference type="EC" id="2.7.6.2" evidence="7"/>
<protein>
    <recommendedName>
        <fullName evidence="7">Thiamine pyrophosphokinase</fullName>
        <ecNumber evidence="7">2.7.6.2</ecNumber>
    </recommendedName>
</protein>
<evidence type="ECO:0000256" key="5">
    <source>
        <dbReference type="ARBA" id="ARBA00022777"/>
    </source>
</evidence>
<comment type="similarity">
    <text evidence="2 7">Belongs to the thiamine pyrophosphokinase family.</text>
</comment>
<sequence>MSSTTTDWSVDHIISQSGCSSPTSPCALVILNTPLEHFLVKKIWPTCQWRACADGGSNRLFDALQEEERSAYIPDLIKGDLDSIRPDVKSFYAAKGVPIVKDADLYATDLIKCILALKEHELAYDLVILGGLSGRLDQTIHTLSQLHKLRHERPRTFVVTEANIAWVLDAGEHRIRIDRSLLGPTCGLLPVGVGSTILTTKGLKWNLGSPGLVSTSNWVEAAEIWIKTTEPIWWSVELRR</sequence>
<dbReference type="GO" id="GO:0030975">
    <property type="term" value="F:thiamine binding"/>
    <property type="evidence" value="ECO:0007669"/>
    <property type="project" value="UniProtKB-UniRule"/>
</dbReference>
<evidence type="ECO:0000256" key="4">
    <source>
        <dbReference type="ARBA" id="ARBA00022741"/>
    </source>
</evidence>
<comment type="catalytic activity">
    <reaction evidence="7">
        <text>thiamine + ATP = thiamine diphosphate + AMP + H(+)</text>
        <dbReference type="Rhea" id="RHEA:11576"/>
        <dbReference type="ChEBI" id="CHEBI:15378"/>
        <dbReference type="ChEBI" id="CHEBI:18385"/>
        <dbReference type="ChEBI" id="CHEBI:30616"/>
        <dbReference type="ChEBI" id="CHEBI:58937"/>
        <dbReference type="ChEBI" id="CHEBI:456215"/>
    </reaction>
</comment>
<evidence type="ECO:0000313" key="9">
    <source>
        <dbReference type="EMBL" id="EJT98223.1"/>
    </source>
</evidence>
<dbReference type="Pfam" id="PF04265">
    <property type="entry name" value="TPK_B1_binding"/>
    <property type="match status" value="1"/>
</dbReference>
<dbReference type="InterPro" id="IPR007373">
    <property type="entry name" value="Thiamin_PyroPKinase_B1-bd"/>
</dbReference>
<evidence type="ECO:0000256" key="1">
    <source>
        <dbReference type="ARBA" id="ARBA00005078"/>
    </source>
</evidence>
<dbReference type="Proteomes" id="UP000030653">
    <property type="component" value="Unassembled WGS sequence"/>
</dbReference>
<dbReference type="InterPro" id="IPR036759">
    <property type="entry name" value="TPK_catalytic_sf"/>
</dbReference>
<dbReference type="InterPro" id="IPR006282">
    <property type="entry name" value="Thi_PPkinase"/>
</dbReference>
<dbReference type="PIRSF" id="PIRSF031057">
    <property type="entry name" value="Thiamin_pyrophosphokinase"/>
    <property type="match status" value="1"/>
</dbReference>
<dbReference type="GO" id="GO:0006772">
    <property type="term" value="P:thiamine metabolic process"/>
    <property type="evidence" value="ECO:0007669"/>
    <property type="project" value="InterPro"/>
</dbReference>
<dbReference type="FunFam" id="2.60.120.320:FF:000001">
    <property type="entry name" value="Thiamine pyrophosphokinase"/>
    <property type="match status" value="1"/>
</dbReference>
<evidence type="ECO:0000256" key="6">
    <source>
        <dbReference type="ARBA" id="ARBA00022840"/>
    </source>
</evidence>
<dbReference type="InterPro" id="IPR036371">
    <property type="entry name" value="TPK_B1-bd_sf"/>
</dbReference>
<keyword evidence="5 7" id="KW-0418">Kinase</keyword>
<dbReference type="GO" id="GO:0005524">
    <property type="term" value="F:ATP binding"/>
    <property type="evidence" value="ECO:0007669"/>
    <property type="project" value="UniProtKB-UniRule"/>
</dbReference>
<dbReference type="GO" id="GO:0016301">
    <property type="term" value="F:kinase activity"/>
    <property type="evidence" value="ECO:0007669"/>
    <property type="project" value="UniProtKB-UniRule"/>
</dbReference>
<evidence type="ECO:0000256" key="3">
    <source>
        <dbReference type="ARBA" id="ARBA00022679"/>
    </source>
</evidence>
<keyword evidence="4 7" id="KW-0547">Nucleotide-binding</keyword>
<keyword evidence="10" id="KW-1185">Reference proteome</keyword>
<dbReference type="GO" id="GO:0009229">
    <property type="term" value="P:thiamine diphosphate biosynthetic process"/>
    <property type="evidence" value="ECO:0007669"/>
    <property type="project" value="UniProtKB-UniRule"/>
</dbReference>
<dbReference type="CDD" id="cd07995">
    <property type="entry name" value="TPK"/>
    <property type="match status" value="1"/>
</dbReference>
<dbReference type="InterPro" id="IPR016966">
    <property type="entry name" value="Thiamin_pyrophosphokinase_euk"/>
</dbReference>
<dbReference type="SUPFAM" id="SSF63999">
    <property type="entry name" value="Thiamin pyrophosphokinase, catalytic domain"/>
    <property type="match status" value="1"/>
</dbReference>
<evidence type="ECO:0000256" key="7">
    <source>
        <dbReference type="PIRNR" id="PIRNR031057"/>
    </source>
</evidence>
<accession>M5FRE6</accession>
<dbReference type="Gene3D" id="2.60.120.320">
    <property type="entry name" value="Thiamin pyrophosphokinase, thiamin-binding domain"/>
    <property type="match status" value="1"/>
</dbReference>
<dbReference type="UniPathway" id="UPA00060">
    <property type="reaction ID" value="UER00597"/>
</dbReference>
<dbReference type="Pfam" id="PF04263">
    <property type="entry name" value="TPK_catalytic"/>
    <property type="match status" value="1"/>
</dbReference>
<dbReference type="Gene3D" id="3.40.50.10240">
    <property type="entry name" value="Thiamin pyrophosphokinase, catalytic domain"/>
    <property type="match status" value="1"/>
</dbReference>
<dbReference type="STRING" id="1858805.M5FRE6"/>
<dbReference type="InterPro" id="IPR007371">
    <property type="entry name" value="TPK_catalytic"/>
</dbReference>
<evidence type="ECO:0000256" key="2">
    <source>
        <dbReference type="ARBA" id="ARBA00006785"/>
    </source>
</evidence>
<feature type="domain" description="Thiamin pyrophosphokinase thiamin-binding" evidence="8">
    <location>
        <begin position="171"/>
        <end position="232"/>
    </location>
</feature>
<dbReference type="OrthoDB" id="25149at2759"/>
<dbReference type="EMBL" id="JH795874">
    <property type="protein sequence ID" value="EJT98223.1"/>
    <property type="molecule type" value="Genomic_DNA"/>
</dbReference>
<dbReference type="OMA" id="HHLYMMT"/>
<keyword evidence="6 7" id="KW-0067">ATP-binding</keyword>
<dbReference type="GeneID" id="63690529"/>
<dbReference type="PANTHER" id="PTHR13622:SF8">
    <property type="entry name" value="THIAMIN PYROPHOSPHOKINASE 1"/>
    <property type="match status" value="1"/>
</dbReference>
<dbReference type="SUPFAM" id="SSF63862">
    <property type="entry name" value="Thiamin pyrophosphokinase, substrate-binding domain"/>
    <property type="match status" value="1"/>
</dbReference>
<gene>
    <name evidence="9" type="ORF">DACRYDRAFT_57800</name>
</gene>
<dbReference type="SMART" id="SM00983">
    <property type="entry name" value="TPK_B1_binding"/>
    <property type="match status" value="1"/>
</dbReference>
<organism evidence="9 10">
    <name type="scientific">Dacryopinax primogenitus (strain DJM 731)</name>
    <name type="common">Brown rot fungus</name>
    <dbReference type="NCBI Taxonomy" id="1858805"/>
    <lineage>
        <taxon>Eukaryota</taxon>
        <taxon>Fungi</taxon>
        <taxon>Dikarya</taxon>
        <taxon>Basidiomycota</taxon>
        <taxon>Agaricomycotina</taxon>
        <taxon>Dacrymycetes</taxon>
        <taxon>Dacrymycetales</taxon>
        <taxon>Dacrymycetaceae</taxon>
        <taxon>Dacryopinax</taxon>
    </lineage>
</organism>
<dbReference type="HOGENOM" id="CLU_044237_0_0_1"/>
<dbReference type="AlphaFoldDB" id="M5FRE6"/>
<keyword evidence="3 7" id="KW-0808">Transferase</keyword>
<evidence type="ECO:0000259" key="8">
    <source>
        <dbReference type="SMART" id="SM00983"/>
    </source>
</evidence>